<dbReference type="Pfam" id="PF00034">
    <property type="entry name" value="Cytochrom_C"/>
    <property type="match status" value="1"/>
</dbReference>
<reference evidence="10" key="1">
    <citation type="journal article" date="2019" name="Int. J. Syst. Evol. Microbiol.">
        <title>The Global Catalogue of Microorganisms (GCM) 10K type strain sequencing project: providing services to taxonomists for standard genome sequencing and annotation.</title>
        <authorList>
            <consortium name="The Broad Institute Genomics Platform"/>
            <consortium name="The Broad Institute Genome Sequencing Center for Infectious Disease"/>
            <person name="Wu L."/>
            <person name="Ma J."/>
        </authorList>
    </citation>
    <scope>NUCLEOTIDE SEQUENCE [LARGE SCALE GENOMIC DNA]</scope>
    <source>
        <strain evidence="10">CCUG 66188</strain>
    </source>
</reference>
<organism evidence="9 10">
    <name type="scientific">Sulfitobacter porphyrae</name>
    <dbReference type="NCBI Taxonomy" id="1246864"/>
    <lineage>
        <taxon>Bacteria</taxon>
        <taxon>Pseudomonadati</taxon>
        <taxon>Pseudomonadota</taxon>
        <taxon>Alphaproteobacteria</taxon>
        <taxon>Rhodobacterales</taxon>
        <taxon>Roseobacteraceae</taxon>
        <taxon>Sulfitobacter</taxon>
    </lineage>
</organism>
<dbReference type="PROSITE" id="PS51007">
    <property type="entry name" value="CYTC"/>
    <property type="match status" value="1"/>
</dbReference>
<evidence type="ECO:0000259" key="8">
    <source>
        <dbReference type="PROSITE" id="PS51007"/>
    </source>
</evidence>
<keyword evidence="4" id="KW-0249">Electron transport</keyword>
<evidence type="ECO:0000256" key="5">
    <source>
        <dbReference type="ARBA" id="ARBA00023004"/>
    </source>
</evidence>
<dbReference type="InterPro" id="IPR036909">
    <property type="entry name" value="Cyt_c-like_dom_sf"/>
</dbReference>
<protein>
    <submittedName>
        <fullName evidence="9">C-type cytochrome</fullName>
    </submittedName>
</protein>
<dbReference type="InterPro" id="IPR009056">
    <property type="entry name" value="Cyt_c-like_dom"/>
</dbReference>
<evidence type="ECO:0000256" key="2">
    <source>
        <dbReference type="ARBA" id="ARBA00022617"/>
    </source>
</evidence>
<dbReference type="Proteomes" id="UP001596353">
    <property type="component" value="Unassembled WGS sequence"/>
</dbReference>
<name>A0ABW2BA06_9RHOB</name>
<keyword evidence="1" id="KW-0813">Transport</keyword>
<dbReference type="PRINTS" id="PR00604">
    <property type="entry name" value="CYTCHRMECIAB"/>
</dbReference>
<evidence type="ECO:0000313" key="10">
    <source>
        <dbReference type="Proteomes" id="UP001596353"/>
    </source>
</evidence>
<comment type="caution">
    <text evidence="9">The sequence shown here is derived from an EMBL/GenBank/DDBJ whole genome shotgun (WGS) entry which is preliminary data.</text>
</comment>
<keyword evidence="3 6" id="KW-0479">Metal-binding</keyword>
<evidence type="ECO:0000256" key="4">
    <source>
        <dbReference type="ARBA" id="ARBA00022982"/>
    </source>
</evidence>
<accession>A0ABW2BA06</accession>
<dbReference type="SUPFAM" id="SSF46626">
    <property type="entry name" value="Cytochrome c"/>
    <property type="match status" value="1"/>
</dbReference>
<sequence>MATASEPRNTAHNKGSDHAINQLSSGHRFAGLAHAALAEGDAEKGEKVFRKCRSCHEVGQEAKDKTGPALNGIVGAAAGASPDFGYSNAMKEAAEAGLVWDEASLAAFLTKPRDFLKGTQMSFPGLRKEADVANVIAYLAGQQAVAEN</sequence>
<evidence type="ECO:0000256" key="3">
    <source>
        <dbReference type="ARBA" id="ARBA00022723"/>
    </source>
</evidence>
<evidence type="ECO:0000256" key="1">
    <source>
        <dbReference type="ARBA" id="ARBA00022448"/>
    </source>
</evidence>
<feature type="domain" description="Cytochrome c" evidence="8">
    <location>
        <begin position="40"/>
        <end position="143"/>
    </location>
</feature>
<dbReference type="Gene3D" id="1.10.760.10">
    <property type="entry name" value="Cytochrome c-like domain"/>
    <property type="match status" value="1"/>
</dbReference>
<evidence type="ECO:0000256" key="7">
    <source>
        <dbReference type="SAM" id="MobiDB-lite"/>
    </source>
</evidence>
<keyword evidence="5 6" id="KW-0408">Iron</keyword>
<keyword evidence="2 6" id="KW-0349">Heme</keyword>
<keyword evidence="10" id="KW-1185">Reference proteome</keyword>
<dbReference type="PANTHER" id="PTHR11961">
    <property type="entry name" value="CYTOCHROME C"/>
    <property type="match status" value="1"/>
</dbReference>
<dbReference type="InterPro" id="IPR002327">
    <property type="entry name" value="Cyt_c_1A/1B"/>
</dbReference>
<evidence type="ECO:0000313" key="9">
    <source>
        <dbReference type="EMBL" id="MFC6762307.1"/>
    </source>
</evidence>
<feature type="region of interest" description="Disordered" evidence="7">
    <location>
        <begin position="1"/>
        <end position="21"/>
    </location>
</feature>
<proteinExistence type="predicted"/>
<dbReference type="EMBL" id="JBHSWG010000004">
    <property type="protein sequence ID" value="MFC6762307.1"/>
    <property type="molecule type" value="Genomic_DNA"/>
</dbReference>
<evidence type="ECO:0000256" key="6">
    <source>
        <dbReference type="PROSITE-ProRule" id="PRU00433"/>
    </source>
</evidence>
<gene>
    <name evidence="9" type="ORF">ACFQFQ_26755</name>
</gene>